<evidence type="ECO:0000256" key="7">
    <source>
        <dbReference type="ARBA" id="ARBA00022475"/>
    </source>
</evidence>
<evidence type="ECO:0000313" key="25">
    <source>
        <dbReference type="EMBL" id="VTJ59087.1"/>
    </source>
</evidence>
<reference evidence="25" key="1">
    <citation type="submission" date="2019-04" db="EMBL/GenBank/DDBJ databases">
        <authorList>
            <person name="Alioto T."/>
            <person name="Alioto T."/>
        </authorList>
    </citation>
    <scope>NUCLEOTIDE SEQUENCE [LARGE SCALE GENOMIC DNA]</scope>
</reference>
<keyword evidence="13" id="KW-0805">Transcription regulation</keyword>
<dbReference type="InterPro" id="IPR014756">
    <property type="entry name" value="Ig_E-set"/>
</dbReference>
<comment type="caution">
    <text evidence="25">The sequence shown here is derived from an EMBL/GenBank/DDBJ whole genome shotgun (WGS) entry which is preliminary data.</text>
</comment>
<evidence type="ECO:0000256" key="15">
    <source>
        <dbReference type="ARBA" id="ARBA00023163"/>
    </source>
</evidence>
<evidence type="ECO:0000256" key="12">
    <source>
        <dbReference type="ARBA" id="ARBA00022927"/>
    </source>
</evidence>
<evidence type="ECO:0000256" key="3">
    <source>
        <dbReference type="ARBA" id="ARBA00004541"/>
    </source>
</evidence>
<evidence type="ECO:0000313" key="26">
    <source>
        <dbReference type="Proteomes" id="UP000335636"/>
    </source>
</evidence>
<evidence type="ECO:0000256" key="18">
    <source>
        <dbReference type="ARBA" id="ARBA00023273"/>
    </source>
</evidence>
<evidence type="ECO:0000256" key="11">
    <source>
        <dbReference type="ARBA" id="ARBA00022843"/>
    </source>
</evidence>
<protein>
    <recommendedName>
        <fullName evidence="21">Beta-arrestin-1</fullName>
    </recommendedName>
    <alternativeName>
        <fullName evidence="22">Arrestin beta-1</fullName>
    </alternativeName>
</protein>
<evidence type="ECO:0000256" key="9">
    <source>
        <dbReference type="ARBA" id="ARBA00022553"/>
    </source>
</evidence>
<dbReference type="SMART" id="SM01017">
    <property type="entry name" value="Arrestin_C"/>
    <property type="match status" value="1"/>
</dbReference>
<dbReference type="GO" id="GO:0001664">
    <property type="term" value="F:G protein-coupled receptor binding"/>
    <property type="evidence" value="ECO:0007669"/>
    <property type="project" value="TreeGrafter"/>
</dbReference>
<evidence type="ECO:0000256" key="8">
    <source>
        <dbReference type="ARBA" id="ARBA00022490"/>
    </source>
</evidence>
<dbReference type="PANTHER" id="PTHR11792:SF22">
    <property type="entry name" value="BETA-ARRESTIN-1"/>
    <property type="match status" value="1"/>
</dbReference>
<organism evidence="25 26">
    <name type="scientific">Marmota monax</name>
    <name type="common">Woodchuck</name>
    <dbReference type="NCBI Taxonomy" id="9995"/>
    <lineage>
        <taxon>Eukaryota</taxon>
        <taxon>Metazoa</taxon>
        <taxon>Chordata</taxon>
        <taxon>Craniata</taxon>
        <taxon>Vertebrata</taxon>
        <taxon>Euteleostomi</taxon>
        <taxon>Mammalia</taxon>
        <taxon>Eutheria</taxon>
        <taxon>Euarchontoglires</taxon>
        <taxon>Glires</taxon>
        <taxon>Rodentia</taxon>
        <taxon>Sciuromorpha</taxon>
        <taxon>Sciuridae</taxon>
        <taxon>Xerinae</taxon>
        <taxon>Marmotini</taxon>
        <taxon>Marmota</taxon>
    </lineage>
</organism>
<proteinExistence type="inferred from homology"/>
<dbReference type="Pfam" id="PF00339">
    <property type="entry name" value="Arrestin_N"/>
    <property type="match status" value="1"/>
</dbReference>
<keyword evidence="7" id="KW-1003">Cell membrane</keyword>
<dbReference type="GO" id="GO:0031410">
    <property type="term" value="C:cytoplasmic vesicle"/>
    <property type="evidence" value="ECO:0007669"/>
    <property type="project" value="UniProtKB-SubCell"/>
</dbReference>
<keyword evidence="8" id="KW-0963">Cytoplasm</keyword>
<dbReference type="AlphaFoldDB" id="A0A5E4ANU3"/>
<dbReference type="GO" id="GO:0005634">
    <property type="term" value="C:nucleus"/>
    <property type="evidence" value="ECO:0007669"/>
    <property type="project" value="UniProtKB-SubCell"/>
</dbReference>
<keyword evidence="26" id="KW-1185">Reference proteome</keyword>
<evidence type="ECO:0000256" key="16">
    <source>
        <dbReference type="ARBA" id="ARBA00023176"/>
    </source>
</evidence>
<feature type="region of interest" description="Disordered" evidence="23">
    <location>
        <begin position="1"/>
        <end position="41"/>
    </location>
</feature>
<evidence type="ECO:0000256" key="6">
    <source>
        <dbReference type="ARBA" id="ARBA00022448"/>
    </source>
</evidence>
<evidence type="ECO:0000256" key="19">
    <source>
        <dbReference type="ARBA" id="ARBA00023329"/>
    </source>
</evidence>
<keyword evidence="15" id="KW-0804">Transcription</keyword>
<evidence type="ECO:0000256" key="4">
    <source>
        <dbReference type="ARBA" id="ARBA00004600"/>
    </source>
</evidence>
<evidence type="ECO:0000256" key="14">
    <source>
        <dbReference type="ARBA" id="ARBA00023136"/>
    </source>
</evidence>
<name>A0A5E4ANU3_MARMO</name>
<keyword evidence="14" id="KW-0472">Membrane</keyword>
<keyword evidence="10" id="KW-0734">Signal transduction inhibitor</keyword>
<keyword evidence="19" id="KW-0968">Cytoplasmic vesicle</keyword>
<comment type="similarity">
    <text evidence="5">Belongs to the arrestin family.</text>
</comment>
<evidence type="ECO:0000256" key="21">
    <source>
        <dbReference type="ARBA" id="ARBA00040111"/>
    </source>
</evidence>
<feature type="compositionally biased region" description="Basic and acidic residues" evidence="23">
    <location>
        <begin position="600"/>
        <end position="611"/>
    </location>
</feature>
<evidence type="ECO:0000256" key="5">
    <source>
        <dbReference type="ARBA" id="ARBA00005298"/>
    </source>
</evidence>
<dbReference type="FunFam" id="2.60.40.640:FF:000003">
    <property type="entry name" value="beta-arrestin-1 isoform X1"/>
    <property type="match status" value="1"/>
</dbReference>
<feature type="region of interest" description="Disordered" evidence="23">
    <location>
        <begin position="642"/>
        <end position="663"/>
    </location>
</feature>
<dbReference type="Proteomes" id="UP000335636">
    <property type="component" value="Unassembled WGS sequence"/>
</dbReference>
<dbReference type="PROSITE" id="PS00295">
    <property type="entry name" value="ARRESTINS"/>
    <property type="match status" value="1"/>
</dbReference>
<dbReference type="InterPro" id="IPR011022">
    <property type="entry name" value="Arrestin_C-like"/>
</dbReference>
<dbReference type="GO" id="GO:0031143">
    <property type="term" value="C:pseudopodium"/>
    <property type="evidence" value="ECO:0007669"/>
    <property type="project" value="UniProtKB-SubCell"/>
</dbReference>
<dbReference type="InterPro" id="IPR000698">
    <property type="entry name" value="Arrestin"/>
</dbReference>
<evidence type="ECO:0000256" key="22">
    <source>
        <dbReference type="ARBA" id="ARBA00042806"/>
    </source>
</evidence>
<dbReference type="GO" id="GO:0005829">
    <property type="term" value="C:cytosol"/>
    <property type="evidence" value="ECO:0007669"/>
    <property type="project" value="TreeGrafter"/>
</dbReference>
<evidence type="ECO:0000256" key="17">
    <source>
        <dbReference type="ARBA" id="ARBA00023242"/>
    </source>
</evidence>
<keyword evidence="12" id="KW-0653">Protein transport</keyword>
<dbReference type="GO" id="GO:0005905">
    <property type="term" value="C:clathrin-coated pit"/>
    <property type="evidence" value="ECO:0007669"/>
    <property type="project" value="UniProtKB-SubCell"/>
</dbReference>
<keyword evidence="9" id="KW-0597">Phosphoprotein</keyword>
<sequence length="663" mass="72456">MKRCSDPSVVPGGPEVSRGGTGARTTEAIQSHPRPPEEEPPRWDEVAFAWASCWGLGDRCPSQPPVDQLSACDRLSVYLCSISYFLPTSLSSLFLSPSFLQHLISWSLSFLFSLPKVTLRSSGLDDGESAGGPGGPDTAGEWAAGALDACGAFEELGVCHCLMPGALRGHPGSQSPAAVPSFTDSSFPVTNGRQEDCNGNHCGLDGGRVQMARADGAGHRLTSPSACKSLQGTSALGVGMVCSTPGGCANPGFTSLSLHRVFKKASPNGKLTVYLGKRDFVDHIDLVDPVDGVVLVDPEYLKERRVYVTLTCAFRYGREDLDVLGLTFRKDLFVANVQSFPPAPEDKKPLTRLQERLIKKLGEHAYPFTFEIPPNLPCSVTLQPGPEDTGKACGVDYEVKAFCAENLEEKIHKRNSVRLVIRKVQYAPERPGPQPTAETTRQFLMSDKPLHLEASLDKEIYYHGEPISVNVHVTNNTNKTVKKIKISVRQYADICLFNTAQYKCPVAMEEADDTVAPSSTFCKVYTLTPFLANNREKRGLALDGKLKHEDTNLASSTLLREGANREILGIIVSYKVKVKLVVSRGGDVAVELPFTLMHPKPKEEPPHREVPENEAPVDTNLIELDTNDDDIVFEDFARQRLKGLKDDKEEEEDGTGSPHLNNR</sequence>
<dbReference type="InterPro" id="IPR017864">
    <property type="entry name" value="Arrestin_CS"/>
</dbReference>
<dbReference type="InterPro" id="IPR014753">
    <property type="entry name" value="Arrestin_N"/>
</dbReference>
<dbReference type="GO" id="GO:0015031">
    <property type="term" value="P:protein transport"/>
    <property type="evidence" value="ECO:0007669"/>
    <property type="project" value="UniProtKB-KW"/>
</dbReference>
<keyword evidence="6" id="KW-0813">Transport</keyword>
<dbReference type="GO" id="GO:0019899">
    <property type="term" value="F:enzyme binding"/>
    <property type="evidence" value="ECO:0007669"/>
    <property type="project" value="UniProtKB-ARBA"/>
</dbReference>
<evidence type="ECO:0000259" key="24">
    <source>
        <dbReference type="SMART" id="SM01017"/>
    </source>
</evidence>
<evidence type="ECO:0000256" key="20">
    <source>
        <dbReference type="ARBA" id="ARBA00037818"/>
    </source>
</evidence>
<keyword evidence="11" id="KW-0832">Ubl conjugation</keyword>
<dbReference type="Gene3D" id="2.60.40.640">
    <property type="match status" value="1"/>
</dbReference>
<keyword evidence="17" id="KW-0539">Nucleus</keyword>
<dbReference type="GO" id="GO:0070374">
    <property type="term" value="P:positive regulation of ERK1 and ERK2 cascade"/>
    <property type="evidence" value="ECO:0007669"/>
    <property type="project" value="TreeGrafter"/>
</dbReference>
<dbReference type="PRINTS" id="PR00309">
    <property type="entry name" value="ARRESTIN"/>
</dbReference>
<feature type="domain" description="Arrestin C-terminal-like" evidence="24">
    <location>
        <begin position="446"/>
        <end position="601"/>
    </location>
</feature>
<dbReference type="GO" id="GO:0045746">
    <property type="term" value="P:negative regulation of Notch signaling pathway"/>
    <property type="evidence" value="ECO:0007669"/>
    <property type="project" value="TreeGrafter"/>
</dbReference>
<evidence type="ECO:0000256" key="10">
    <source>
        <dbReference type="ARBA" id="ARBA00022700"/>
    </source>
</evidence>
<comment type="subcellular location">
    <subcellularLocation>
        <location evidence="2">Cell membrane</location>
    </subcellularLocation>
    <subcellularLocation>
        <location evidence="20">Cell projection</location>
        <location evidence="20">Pseudopodium</location>
    </subcellularLocation>
    <subcellularLocation>
        <location evidence="3">Cytoplasmic vesicle</location>
    </subcellularLocation>
    <subcellularLocation>
        <location evidence="4">Membrane</location>
        <location evidence="4">Clathrin-coated pit</location>
    </subcellularLocation>
    <subcellularLocation>
        <location evidence="1">Nucleus</location>
    </subcellularLocation>
</comment>
<evidence type="ECO:0000256" key="23">
    <source>
        <dbReference type="SAM" id="MobiDB-lite"/>
    </source>
</evidence>
<evidence type="ECO:0000256" key="1">
    <source>
        <dbReference type="ARBA" id="ARBA00004123"/>
    </source>
</evidence>
<dbReference type="SUPFAM" id="SSF81296">
    <property type="entry name" value="E set domains"/>
    <property type="match status" value="2"/>
</dbReference>
<keyword evidence="16" id="KW-0168">Coated pit</keyword>
<dbReference type="GO" id="GO:0007165">
    <property type="term" value="P:signal transduction"/>
    <property type="evidence" value="ECO:0007669"/>
    <property type="project" value="InterPro"/>
</dbReference>
<accession>A0A5E4ANU3</accession>
<keyword evidence="18" id="KW-0966">Cell projection</keyword>
<dbReference type="EMBL" id="CABDUW010000115">
    <property type="protein sequence ID" value="VTJ59087.1"/>
    <property type="molecule type" value="Genomic_DNA"/>
</dbReference>
<feature type="region of interest" description="Disordered" evidence="23">
    <location>
        <begin position="598"/>
        <end position="618"/>
    </location>
</feature>
<dbReference type="GO" id="GO:0002031">
    <property type="term" value="P:G protein-coupled receptor internalization"/>
    <property type="evidence" value="ECO:0007669"/>
    <property type="project" value="TreeGrafter"/>
</dbReference>
<dbReference type="Gene3D" id="2.60.40.840">
    <property type="match status" value="1"/>
</dbReference>
<dbReference type="Pfam" id="PF02752">
    <property type="entry name" value="Arrestin_C"/>
    <property type="match status" value="1"/>
</dbReference>
<dbReference type="FunFam" id="2.60.40.840:FF:000001">
    <property type="entry name" value="beta-arrestin-1 isoform X1"/>
    <property type="match status" value="1"/>
</dbReference>
<evidence type="ECO:0000256" key="2">
    <source>
        <dbReference type="ARBA" id="ARBA00004236"/>
    </source>
</evidence>
<evidence type="ECO:0000256" key="13">
    <source>
        <dbReference type="ARBA" id="ARBA00023015"/>
    </source>
</evidence>
<dbReference type="GO" id="GO:0005886">
    <property type="term" value="C:plasma membrane"/>
    <property type="evidence" value="ECO:0007669"/>
    <property type="project" value="UniProtKB-SubCell"/>
</dbReference>
<gene>
    <name evidence="25" type="ORF">MONAX_5E038711</name>
</gene>
<dbReference type="InterPro" id="IPR014752">
    <property type="entry name" value="Arrestin-like_C"/>
</dbReference>
<dbReference type="PANTHER" id="PTHR11792">
    <property type="entry name" value="ARRESTIN"/>
    <property type="match status" value="1"/>
</dbReference>
<dbReference type="InterPro" id="IPR011021">
    <property type="entry name" value="Arrestin-like_N"/>
</dbReference>